<organism evidence="1 2">
    <name type="scientific">Tenacibaculum maritimum NCIMB 2154</name>
    <dbReference type="NCBI Taxonomy" id="1349785"/>
    <lineage>
        <taxon>Bacteria</taxon>
        <taxon>Pseudomonadati</taxon>
        <taxon>Bacteroidota</taxon>
        <taxon>Flavobacteriia</taxon>
        <taxon>Flavobacteriales</taxon>
        <taxon>Flavobacteriaceae</taxon>
        <taxon>Tenacibaculum</taxon>
    </lineage>
</organism>
<dbReference type="STRING" id="1349785.GCA_000509405_02304"/>
<dbReference type="OrthoDB" id="1202356at2"/>
<evidence type="ECO:0000313" key="1">
    <source>
        <dbReference type="EMBL" id="SFZ84038.1"/>
    </source>
</evidence>
<name>A0A2H1EBW4_9FLAO</name>
<dbReference type="EMBL" id="LT634361">
    <property type="protein sequence ID" value="SFZ84038.1"/>
    <property type="molecule type" value="Genomic_DNA"/>
</dbReference>
<dbReference type="AlphaFoldDB" id="A0A2H1EBW4"/>
<gene>
    <name evidence="1" type="ORF">MARIT_2481</name>
</gene>
<dbReference type="RefSeq" id="WP_024740384.1">
    <property type="nucleotide sequence ID" value="NZ_BAUG01000006.1"/>
</dbReference>
<dbReference type="KEGG" id="tmar:MARIT_2481"/>
<keyword evidence="2" id="KW-1185">Reference proteome</keyword>
<evidence type="ECO:0000313" key="2">
    <source>
        <dbReference type="Proteomes" id="UP000231564"/>
    </source>
</evidence>
<proteinExistence type="predicted"/>
<dbReference type="GeneID" id="47723949"/>
<reference evidence="1 2" key="1">
    <citation type="submission" date="2016-11" db="EMBL/GenBank/DDBJ databases">
        <authorList>
            <person name="Jaros S."/>
            <person name="Januszkiewicz K."/>
            <person name="Wedrychowicz H."/>
        </authorList>
    </citation>
    <scope>NUCLEOTIDE SEQUENCE [LARGE SCALE GENOMIC DNA]</scope>
    <source>
        <strain evidence="1">NCIMB 2154T</strain>
    </source>
</reference>
<dbReference type="Proteomes" id="UP000231564">
    <property type="component" value="Chromosome MARIT"/>
</dbReference>
<accession>A0A2H1EBW4</accession>
<sequence length="91" mass="11049">MENVLKYYEFSDFFKDKSDTFSNNEISFSELNPAHFLIFERNEEARYNLYVSKYASKKEIGIKPPEILELMIQDYDKSIPEHRIAIRRYFH</sequence>
<protein>
    <submittedName>
        <fullName evidence="1">Uncharacterized protein</fullName>
    </submittedName>
</protein>